<dbReference type="GO" id="GO:0160148">
    <property type="term" value="F:tRNA pseudouridine(55) synthase activity"/>
    <property type="evidence" value="ECO:0007669"/>
    <property type="project" value="UniProtKB-EC"/>
</dbReference>
<gene>
    <name evidence="5 9" type="primary">truB</name>
    <name evidence="9" type="ORF">C3K47_17310</name>
</gene>
<evidence type="ECO:0000259" key="7">
    <source>
        <dbReference type="Pfam" id="PF01509"/>
    </source>
</evidence>
<dbReference type="AlphaFoldDB" id="A0A2S4ZXH5"/>
<keyword evidence="4 5" id="KW-0413">Isomerase</keyword>
<evidence type="ECO:0000256" key="3">
    <source>
        <dbReference type="ARBA" id="ARBA00022694"/>
    </source>
</evidence>
<dbReference type="CDD" id="cd02573">
    <property type="entry name" value="PseudoU_synth_EcTruB"/>
    <property type="match status" value="1"/>
</dbReference>
<evidence type="ECO:0000256" key="2">
    <source>
        <dbReference type="ARBA" id="ARBA00005642"/>
    </source>
</evidence>
<feature type="region of interest" description="Disordered" evidence="6">
    <location>
        <begin position="1"/>
        <end position="25"/>
    </location>
</feature>
<dbReference type="HAMAP" id="MF_01080">
    <property type="entry name" value="TruB_bact"/>
    <property type="match status" value="1"/>
</dbReference>
<evidence type="ECO:0000256" key="1">
    <source>
        <dbReference type="ARBA" id="ARBA00000385"/>
    </source>
</evidence>
<dbReference type="OrthoDB" id="9802309at2"/>
<dbReference type="PANTHER" id="PTHR13767">
    <property type="entry name" value="TRNA-PSEUDOURIDINE SYNTHASE"/>
    <property type="match status" value="1"/>
</dbReference>
<dbReference type="PANTHER" id="PTHR13767:SF2">
    <property type="entry name" value="PSEUDOURIDYLATE SYNTHASE TRUB1"/>
    <property type="match status" value="1"/>
</dbReference>
<evidence type="ECO:0000256" key="6">
    <source>
        <dbReference type="SAM" id="MobiDB-lite"/>
    </source>
</evidence>
<dbReference type="InterPro" id="IPR014780">
    <property type="entry name" value="tRNA_psdUridine_synth_TruB"/>
</dbReference>
<evidence type="ECO:0000256" key="4">
    <source>
        <dbReference type="ARBA" id="ARBA00023235"/>
    </source>
</evidence>
<keyword evidence="3 5" id="KW-0819">tRNA processing</keyword>
<comment type="caution">
    <text evidence="9">The sequence shown here is derived from an EMBL/GenBank/DDBJ whole genome shotgun (WGS) entry which is preliminary data.</text>
</comment>
<proteinExistence type="inferred from homology"/>
<comment type="similarity">
    <text evidence="2 5">Belongs to the pseudouridine synthase TruB family. Type 1 subfamily.</text>
</comment>
<evidence type="ECO:0000313" key="9">
    <source>
        <dbReference type="EMBL" id="POY35015.1"/>
    </source>
</evidence>
<protein>
    <recommendedName>
        <fullName evidence="5">tRNA pseudouridine synthase B</fullName>
        <ecNumber evidence="5">5.4.99.25</ecNumber>
    </recommendedName>
    <alternativeName>
        <fullName evidence="5">tRNA pseudouridine(55) synthase</fullName>
        <shortName evidence="5">Psi55 synthase</shortName>
    </alternativeName>
    <alternativeName>
        <fullName evidence="5">tRNA pseudouridylate synthase</fullName>
    </alternativeName>
    <alternativeName>
        <fullName evidence="5">tRNA-uridine isomerase</fullName>
    </alternativeName>
</protein>
<comment type="catalytic activity">
    <reaction evidence="1 5">
        <text>uridine(55) in tRNA = pseudouridine(55) in tRNA</text>
        <dbReference type="Rhea" id="RHEA:42532"/>
        <dbReference type="Rhea" id="RHEA-COMP:10101"/>
        <dbReference type="Rhea" id="RHEA-COMP:10102"/>
        <dbReference type="ChEBI" id="CHEBI:65314"/>
        <dbReference type="ChEBI" id="CHEBI:65315"/>
        <dbReference type="EC" id="5.4.99.25"/>
    </reaction>
</comment>
<dbReference type="InterPro" id="IPR020103">
    <property type="entry name" value="PsdUridine_synth_cat_dom_sf"/>
</dbReference>
<dbReference type="EMBL" id="PQVF01000015">
    <property type="protein sequence ID" value="POY35015.1"/>
    <property type="molecule type" value="Genomic_DNA"/>
</dbReference>
<dbReference type="Gene3D" id="3.30.2350.10">
    <property type="entry name" value="Pseudouridine synthase"/>
    <property type="match status" value="1"/>
</dbReference>
<dbReference type="RefSeq" id="WP_103790427.1">
    <property type="nucleotide sequence ID" value="NZ_PQVF01000015.1"/>
</dbReference>
<dbReference type="InterPro" id="IPR002501">
    <property type="entry name" value="PsdUridine_synth_N"/>
</dbReference>
<dbReference type="Pfam" id="PF16198">
    <property type="entry name" value="TruB_C_2"/>
    <property type="match status" value="1"/>
</dbReference>
<dbReference type="SUPFAM" id="SSF55120">
    <property type="entry name" value="Pseudouridine synthase"/>
    <property type="match status" value="1"/>
</dbReference>
<dbReference type="NCBIfam" id="TIGR00431">
    <property type="entry name" value="TruB"/>
    <property type="match status" value="1"/>
</dbReference>
<reference evidence="9 10" key="1">
    <citation type="submission" date="2018-01" db="EMBL/GenBank/DDBJ databases">
        <authorList>
            <person name="Gaut B.S."/>
            <person name="Morton B.R."/>
            <person name="Clegg M.T."/>
            <person name="Duvall M.R."/>
        </authorList>
    </citation>
    <scope>NUCLEOTIDE SEQUENCE [LARGE SCALE GENOMIC DNA]</scope>
    <source>
        <strain evidence="9 10">HR-AV</strain>
    </source>
</reference>
<dbReference type="Proteomes" id="UP000236893">
    <property type="component" value="Unassembled WGS sequence"/>
</dbReference>
<feature type="active site" description="Nucleophile" evidence="5">
    <location>
        <position position="71"/>
    </location>
</feature>
<dbReference type="Pfam" id="PF01509">
    <property type="entry name" value="TruB_N"/>
    <property type="match status" value="1"/>
</dbReference>
<evidence type="ECO:0000256" key="5">
    <source>
        <dbReference type="HAMAP-Rule" id="MF_01080"/>
    </source>
</evidence>
<feature type="compositionally biased region" description="Low complexity" evidence="6">
    <location>
        <begin position="1"/>
        <end position="14"/>
    </location>
</feature>
<name>A0A2S4ZXH5_9SPHI</name>
<sequence length="258" mass="29434">MINENNNFSNSSENNIKRSNGDTTPDFSKFQEGEVLLINKPYKWTSFDVVGKIRNAFKPTKIKVGHAGTLDPLAKGLLIICTGKFTKKIDDYQAQEKEYTGTMVLGGTTPSYDMETEVDVQYDIRHITQDQIVDNTKHFIGEIEQIAPAHSAIKINGERAYEKARRGEEVIIKSRKVTISEFEITRIELPEIDFRVVCTKGTYIRSLAHDFGKKLNNGAYLSALRRTRIGEFKIENATEVMQMVEEIRKQKEPLDQRP</sequence>
<evidence type="ECO:0000313" key="10">
    <source>
        <dbReference type="Proteomes" id="UP000236893"/>
    </source>
</evidence>
<comment type="function">
    <text evidence="5">Responsible for synthesis of pseudouridine from uracil-55 in the psi GC loop of transfer RNAs.</text>
</comment>
<dbReference type="EC" id="5.4.99.25" evidence="5"/>
<dbReference type="GO" id="GO:1990481">
    <property type="term" value="P:mRNA pseudouridine synthesis"/>
    <property type="evidence" value="ECO:0007669"/>
    <property type="project" value="TreeGrafter"/>
</dbReference>
<organism evidence="9 10">
    <name type="scientific">Solitalea longa</name>
    <dbReference type="NCBI Taxonomy" id="2079460"/>
    <lineage>
        <taxon>Bacteria</taxon>
        <taxon>Pseudomonadati</taxon>
        <taxon>Bacteroidota</taxon>
        <taxon>Sphingobacteriia</taxon>
        <taxon>Sphingobacteriales</taxon>
        <taxon>Sphingobacteriaceae</taxon>
        <taxon>Solitalea</taxon>
    </lineage>
</organism>
<feature type="domain" description="Pseudouridine synthase II N-terminal" evidence="7">
    <location>
        <begin position="60"/>
        <end position="204"/>
    </location>
</feature>
<dbReference type="GO" id="GO:0031119">
    <property type="term" value="P:tRNA pseudouridine synthesis"/>
    <property type="evidence" value="ECO:0007669"/>
    <property type="project" value="UniProtKB-UniRule"/>
</dbReference>
<evidence type="ECO:0000259" key="8">
    <source>
        <dbReference type="Pfam" id="PF16198"/>
    </source>
</evidence>
<dbReference type="InterPro" id="IPR032819">
    <property type="entry name" value="TruB_C"/>
</dbReference>
<dbReference type="GO" id="GO:0003723">
    <property type="term" value="F:RNA binding"/>
    <property type="evidence" value="ECO:0007669"/>
    <property type="project" value="InterPro"/>
</dbReference>
<keyword evidence="10" id="KW-1185">Reference proteome</keyword>
<accession>A0A2S4ZXH5</accession>
<feature type="domain" description="tRNA pseudouridylate synthase B C-terminal" evidence="8">
    <location>
        <begin position="205"/>
        <end position="247"/>
    </location>
</feature>